<organism evidence="14 15">
    <name type="scientific">Monoraphidium neglectum</name>
    <dbReference type="NCBI Taxonomy" id="145388"/>
    <lineage>
        <taxon>Eukaryota</taxon>
        <taxon>Viridiplantae</taxon>
        <taxon>Chlorophyta</taxon>
        <taxon>core chlorophytes</taxon>
        <taxon>Chlorophyceae</taxon>
        <taxon>CS clade</taxon>
        <taxon>Sphaeropleales</taxon>
        <taxon>Selenastraceae</taxon>
        <taxon>Monoraphidium</taxon>
    </lineage>
</organism>
<feature type="modified residue" description="Glycine radical" evidence="10">
    <location>
        <position position="758"/>
    </location>
</feature>
<dbReference type="PANTHER" id="PTHR30191">
    <property type="entry name" value="FORMATE ACETYLTRANSFERASE"/>
    <property type="match status" value="1"/>
</dbReference>
<evidence type="ECO:0000256" key="11">
    <source>
        <dbReference type="SAM" id="MobiDB-lite"/>
    </source>
</evidence>
<dbReference type="GO" id="GO:0008861">
    <property type="term" value="F:formate C-acetyltransferase activity"/>
    <property type="evidence" value="ECO:0007669"/>
    <property type="project" value="UniProtKB-EC"/>
</dbReference>
<dbReference type="SUPFAM" id="SSF51998">
    <property type="entry name" value="PFL-like glycyl radical enzymes"/>
    <property type="match status" value="1"/>
</dbReference>
<dbReference type="InterPro" id="IPR019777">
    <property type="entry name" value="Form_AcTrfase_GR_CS"/>
</dbReference>
<comment type="catalytic activity">
    <reaction evidence="9">
        <text>formate + acetyl-CoA = pyruvate + CoA</text>
        <dbReference type="Rhea" id="RHEA:11844"/>
        <dbReference type="ChEBI" id="CHEBI:15361"/>
        <dbReference type="ChEBI" id="CHEBI:15740"/>
        <dbReference type="ChEBI" id="CHEBI:57287"/>
        <dbReference type="ChEBI" id="CHEBI:57288"/>
        <dbReference type="EC" id="2.3.1.54"/>
    </reaction>
</comment>
<keyword evidence="4" id="KW-0963">Cytoplasm</keyword>
<proteinExistence type="inferred from homology"/>
<feature type="region of interest" description="Disordered" evidence="11">
    <location>
        <begin position="643"/>
        <end position="666"/>
    </location>
</feature>
<dbReference type="InterPro" id="IPR005949">
    <property type="entry name" value="Form_AcTrfase"/>
</dbReference>
<sequence length="807" mass="89300">MHKEFRNAAAYTPPCPRRARCVGGHSGLRSFASSAAEAAAKPQAAPPKAKHTTIDVARYVQENFKPYDGDASFLAGPTPATQALRKEVDDLCHLELEKGGVLDVDPRTPSTITSFGPGYIDKEKEVIVGLQTDKPLKRAIKPLGGINMVKAALEAYGYELPKDVKDTFTKVRKTHNSGVFDVYTDEMKRARKSGILTGLPDGYGRGRIIGDYRRVALYGIDALVEAKKADLKSVLLGVMDDEKIRLREEVQEQIRALQELKEMAASYGFDLGRPAQNSREAVQWVYFAYLGAVKEQDGAAMSMGRLDAFLDTYFERDLAVGSITEEQAQEMIDHFVMKMRIVRQLRTPEYNELFAGDPTWVTCVIGGRDEKGKSMVTKTSYRLLHTLYNLGPAPEPNLTVLWSDELPDHFKRFCAKVSLDTSSIQYESDNLMAPMFGSDYGIACCVSAMRIGKDMQFFGARTNMPKMLLYTMNAGRDEVTGDQVGPKFPPLTSGDGPLKYEEVVQSLDAAMDWIAGLYTNTMNVIHFMHDKYNYERLQMALHDTHVRRLLAFGISGLSVTADSLSAIKYARVTPVRDERGIAVDFKIEGSFPKYGNDDDRVDSIATWLAQQFSNKLAQQTTYRNSVPTLSVLTITSNVVYGKKTGSTPDGRKRGEPFAPGANPLHGRDEHGALASLNSVAKIPYVYCLDGISNTFSLVPQILGRGGDADRARNLAAVLDGYFQKGGHHINVNVLSREMLEDAMEHPEKYPNLTIRVSGYAVHFAKLTREQQNEASTPSGAARSRTALQGATACESAVIRRTFHERLT</sequence>
<dbReference type="Gene3D" id="3.20.70.20">
    <property type="match status" value="1"/>
</dbReference>
<evidence type="ECO:0000259" key="12">
    <source>
        <dbReference type="PROSITE" id="PS51149"/>
    </source>
</evidence>
<evidence type="ECO:0000256" key="2">
    <source>
        <dbReference type="ARBA" id="ARBA00008375"/>
    </source>
</evidence>
<keyword evidence="15" id="KW-1185">Reference proteome</keyword>
<dbReference type="PROSITE" id="PS51149">
    <property type="entry name" value="GLY_RADICAL_2"/>
    <property type="match status" value="1"/>
</dbReference>
<reference evidence="14 15" key="1">
    <citation type="journal article" date="2013" name="BMC Genomics">
        <title>Reconstruction of the lipid metabolism for the microalga Monoraphidium neglectum from its genome sequence reveals characteristics suitable for biofuel production.</title>
        <authorList>
            <person name="Bogen C."/>
            <person name="Al-Dilaimi A."/>
            <person name="Albersmeier A."/>
            <person name="Wichmann J."/>
            <person name="Grundmann M."/>
            <person name="Rupp O."/>
            <person name="Lauersen K.J."/>
            <person name="Blifernez-Klassen O."/>
            <person name="Kalinowski J."/>
            <person name="Goesmann A."/>
            <person name="Mussgnug J.H."/>
            <person name="Kruse O."/>
        </authorList>
    </citation>
    <scope>NUCLEOTIDE SEQUENCE [LARGE SCALE GENOMIC DNA]</scope>
    <source>
        <strain evidence="14 15">SAG 48.87</strain>
    </source>
</reference>
<dbReference type="STRING" id="145388.A0A0D2LHP7"/>
<gene>
    <name evidence="14" type="ORF">MNEG_1938</name>
</gene>
<evidence type="ECO:0000256" key="10">
    <source>
        <dbReference type="PROSITE-ProRule" id="PRU00493"/>
    </source>
</evidence>
<accession>A0A0D2LHP7</accession>
<dbReference type="PROSITE" id="PS51554">
    <property type="entry name" value="PFL"/>
    <property type="match status" value="1"/>
</dbReference>
<feature type="domain" description="PFL" evidence="13">
    <location>
        <begin position="35"/>
        <end position="652"/>
    </location>
</feature>
<evidence type="ECO:0000256" key="5">
    <source>
        <dbReference type="ARBA" id="ARBA00022679"/>
    </source>
</evidence>
<dbReference type="Pfam" id="PF02901">
    <property type="entry name" value="PFL-like"/>
    <property type="match status" value="1"/>
</dbReference>
<dbReference type="Pfam" id="PF01228">
    <property type="entry name" value="Gly_radical"/>
    <property type="match status" value="1"/>
</dbReference>
<evidence type="ECO:0000256" key="1">
    <source>
        <dbReference type="ARBA" id="ARBA00004496"/>
    </source>
</evidence>
<dbReference type="CDD" id="cd01678">
    <property type="entry name" value="PFL1"/>
    <property type="match status" value="1"/>
</dbReference>
<dbReference type="InterPro" id="IPR001150">
    <property type="entry name" value="Gly_radical"/>
</dbReference>
<dbReference type="InterPro" id="IPR050244">
    <property type="entry name" value="Auton_GlycylRad_Cofactor"/>
</dbReference>
<keyword evidence="6 10" id="KW-0556">Organic radical</keyword>
<evidence type="ECO:0000256" key="3">
    <source>
        <dbReference type="ARBA" id="ARBA00013214"/>
    </source>
</evidence>
<dbReference type="GO" id="GO:0005975">
    <property type="term" value="P:carbohydrate metabolic process"/>
    <property type="evidence" value="ECO:0007669"/>
    <property type="project" value="InterPro"/>
</dbReference>
<feature type="domain" description="Glycine radical" evidence="12">
    <location>
        <begin position="659"/>
        <end position="783"/>
    </location>
</feature>
<evidence type="ECO:0000313" key="15">
    <source>
        <dbReference type="Proteomes" id="UP000054498"/>
    </source>
</evidence>
<keyword evidence="8 14" id="KW-0012">Acyltransferase</keyword>
<dbReference type="RefSeq" id="XP_013905033.1">
    <property type="nucleotide sequence ID" value="XM_014049579.1"/>
</dbReference>
<evidence type="ECO:0000256" key="8">
    <source>
        <dbReference type="ARBA" id="ARBA00023315"/>
    </source>
</evidence>
<dbReference type="KEGG" id="mng:MNEG_1938"/>
<evidence type="ECO:0000259" key="13">
    <source>
        <dbReference type="PROSITE" id="PS51554"/>
    </source>
</evidence>
<dbReference type="InterPro" id="IPR004184">
    <property type="entry name" value="PFL_dom"/>
</dbReference>
<keyword evidence="5 14" id="KW-0808">Transferase</keyword>
<keyword evidence="7" id="KW-0119">Carbohydrate metabolism</keyword>
<dbReference type="NCBIfam" id="TIGR01255">
    <property type="entry name" value="pyr_form_ly_1"/>
    <property type="match status" value="1"/>
</dbReference>
<dbReference type="PIRSF" id="PIRSF000379">
    <property type="entry name" value="For_Ac_trans_1"/>
    <property type="match status" value="1"/>
</dbReference>
<dbReference type="GeneID" id="25734816"/>
<dbReference type="AlphaFoldDB" id="A0A0D2LHP7"/>
<dbReference type="EC" id="2.3.1.54" evidence="3"/>
<comment type="similarity">
    <text evidence="2">Belongs to the glycyl radical enzyme (GRE) family. PFL subfamily.</text>
</comment>
<dbReference type="OrthoDB" id="10256780at2759"/>
<name>A0A0D2LHP7_9CHLO</name>
<dbReference type="PANTHER" id="PTHR30191:SF0">
    <property type="entry name" value="FORMATE ACETYLTRANSFERASE 1"/>
    <property type="match status" value="1"/>
</dbReference>
<protein>
    <recommendedName>
        <fullName evidence="3">formate C-acetyltransferase</fullName>
        <ecNumber evidence="3">2.3.1.54</ecNumber>
    </recommendedName>
</protein>
<dbReference type="PROSITE" id="PS00850">
    <property type="entry name" value="GLY_RADICAL_1"/>
    <property type="match status" value="1"/>
</dbReference>
<evidence type="ECO:0000256" key="6">
    <source>
        <dbReference type="ARBA" id="ARBA00022818"/>
    </source>
</evidence>
<evidence type="ECO:0000256" key="4">
    <source>
        <dbReference type="ARBA" id="ARBA00022490"/>
    </source>
</evidence>
<dbReference type="Proteomes" id="UP000054498">
    <property type="component" value="Unassembled WGS sequence"/>
</dbReference>
<evidence type="ECO:0000256" key="9">
    <source>
        <dbReference type="ARBA" id="ARBA00049029"/>
    </source>
</evidence>
<dbReference type="EMBL" id="KK100426">
    <property type="protein sequence ID" value="KIZ06014.1"/>
    <property type="molecule type" value="Genomic_DNA"/>
</dbReference>
<evidence type="ECO:0000256" key="7">
    <source>
        <dbReference type="ARBA" id="ARBA00023277"/>
    </source>
</evidence>
<comment type="subcellular location">
    <subcellularLocation>
        <location evidence="1">Cytoplasm</location>
    </subcellularLocation>
</comment>
<evidence type="ECO:0000313" key="14">
    <source>
        <dbReference type="EMBL" id="KIZ06014.1"/>
    </source>
</evidence>
<dbReference type="GO" id="GO:0005829">
    <property type="term" value="C:cytosol"/>
    <property type="evidence" value="ECO:0007669"/>
    <property type="project" value="TreeGrafter"/>
</dbReference>